<dbReference type="Proteomes" id="UP001629745">
    <property type="component" value="Unassembled WGS sequence"/>
</dbReference>
<keyword evidence="4" id="KW-1185">Reference proteome</keyword>
<dbReference type="InterPro" id="IPR051199">
    <property type="entry name" value="LPS_LOS_Heptosyltrfase"/>
</dbReference>
<evidence type="ECO:0000313" key="4">
    <source>
        <dbReference type="Proteomes" id="UP001629745"/>
    </source>
</evidence>
<dbReference type="InterPro" id="IPR002201">
    <property type="entry name" value="Glyco_trans_9"/>
</dbReference>
<reference evidence="3 4" key="1">
    <citation type="submission" date="2023-11" db="EMBL/GenBank/DDBJ databases">
        <authorList>
            <person name="Val-Calvo J."/>
            <person name="Scortti M."/>
            <person name="Vazquez-Boland J."/>
        </authorList>
    </citation>
    <scope>NUCLEOTIDE SEQUENCE [LARGE SCALE GENOMIC DNA]</scope>
    <source>
        <strain evidence="3 4">PAM 2766</strain>
    </source>
</reference>
<keyword evidence="2 3" id="KW-0808">Transferase</keyword>
<protein>
    <submittedName>
        <fullName evidence="3">Glycosyltransferase family 9 protein</fullName>
        <ecNumber evidence="3">2.4.-.-</ecNumber>
    </submittedName>
</protein>
<dbReference type="GO" id="GO:0016757">
    <property type="term" value="F:glycosyltransferase activity"/>
    <property type="evidence" value="ECO:0007669"/>
    <property type="project" value="UniProtKB-KW"/>
</dbReference>
<dbReference type="SUPFAM" id="SSF53756">
    <property type="entry name" value="UDP-Glycosyltransferase/glycogen phosphorylase"/>
    <property type="match status" value="1"/>
</dbReference>
<dbReference type="RefSeq" id="WP_420163025.1">
    <property type="nucleotide sequence ID" value="NZ_JBDLNV010000001.1"/>
</dbReference>
<dbReference type="Pfam" id="PF01075">
    <property type="entry name" value="Glyco_transf_9"/>
    <property type="match status" value="1"/>
</dbReference>
<sequence length="306" mass="32352">MSDVLALRALGMGDLLTAVPALRALRRGFPRARLRLATAIELRDLVGMIGGVDDIVPTSGLSAMAYRSSPDLAVNLHGRGPQSTTLLRRSAPGAVWCHRDPHIGADGPEWDERLHEVDRWCALLLHHGVPADPADLRIRRPRTAPVVGAIVVHPGAASAARRWPADRFAAVIRELADAFGGAVVVTGGPGERALVDDVCRAVGPRVPVRRAVPCRLGELAALVAHARLVICGDTGTAHMATAFGTRSVVLFGPTPPLTWGPRIDLDLHTVVWSGRRGDPHAARLDPGLADIAAEAVVTAASAQLVR</sequence>
<evidence type="ECO:0000313" key="3">
    <source>
        <dbReference type="EMBL" id="MFM1722472.1"/>
    </source>
</evidence>
<dbReference type="EC" id="2.4.-.-" evidence="3"/>
<dbReference type="PANTHER" id="PTHR30160:SF1">
    <property type="entry name" value="LIPOPOLYSACCHARIDE 1,2-N-ACETYLGLUCOSAMINETRANSFERASE-RELATED"/>
    <property type="match status" value="1"/>
</dbReference>
<keyword evidence="1 3" id="KW-0328">Glycosyltransferase</keyword>
<dbReference type="PANTHER" id="PTHR30160">
    <property type="entry name" value="TETRAACYLDISACCHARIDE 4'-KINASE-RELATED"/>
    <property type="match status" value="1"/>
</dbReference>
<dbReference type="Gene3D" id="3.40.50.2000">
    <property type="entry name" value="Glycogen Phosphorylase B"/>
    <property type="match status" value="2"/>
</dbReference>
<proteinExistence type="predicted"/>
<gene>
    <name evidence="3" type="ORF">ABEU20_001027</name>
</gene>
<organism evidence="3 4">
    <name type="scientific">Rhodococcus parequi</name>
    <dbReference type="NCBI Taxonomy" id="3137122"/>
    <lineage>
        <taxon>Bacteria</taxon>
        <taxon>Bacillati</taxon>
        <taxon>Actinomycetota</taxon>
        <taxon>Actinomycetes</taxon>
        <taxon>Mycobacteriales</taxon>
        <taxon>Nocardiaceae</taxon>
        <taxon>Rhodococcus</taxon>
    </lineage>
</organism>
<evidence type="ECO:0000256" key="1">
    <source>
        <dbReference type="ARBA" id="ARBA00022676"/>
    </source>
</evidence>
<accession>A0ABW9FAA3</accession>
<name>A0ABW9FAA3_9NOCA</name>
<dbReference type="EMBL" id="JBDLNV010000001">
    <property type="protein sequence ID" value="MFM1722472.1"/>
    <property type="molecule type" value="Genomic_DNA"/>
</dbReference>
<dbReference type="CDD" id="cd03789">
    <property type="entry name" value="GT9_LPS_heptosyltransferase"/>
    <property type="match status" value="1"/>
</dbReference>
<comment type="caution">
    <text evidence="3">The sequence shown here is derived from an EMBL/GenBank/DDBJ whole genome shotgun (WGS) entry which is preliminary data.</text>
</comment>
<evidence type="ECO:0000256" key="2">
    <source>
        <dbReference type="ARBA" id="ARBA00022679"/>
    </source>
</evidence>